<name>A0A7S8E893_9CHLR</name>
<evidence type="ECO:0000256" key="1">
    <source>
        <dbReference type="SAM" id="Phobius"/>
    </source>
</evidence>
<keyword evidence="1" id="KW-1133">Transmembrane helix</keyword>
<keyword evidence="1" id="KW-0472">Membrane</keyword>
<dbReference type="InterPro" id="IPR046555">
    <property type="entry name" value="DUF6709"/>
</dbReference>
<sequence length="337" mass="38297">MAHNRAKSAARNASLVWLIISGLILAGGLAFAAFAVLPKYMAFFNEPTVIDIDDLEDLDNLPIYNAQITGKEMFDTSYYYEDSYLFIPLSREYFGAMWTGDKFLLVRNGGVIDESALTYKGTLRELDRDESTEVVMDLEREVPETQGFFMSVVLDATDHPTEFGNLVMVVVALAAIGFGLYGVYRGFSHLTNPAKHPFLKSLSRYGDPDDVVDRIEKERVLQEDKVGKLTLTKNWIIDEKGNNFRVMRAQDLLWVYKHVQTGRYNTKHYSLRLYDQHGEMISVGAKNEKQADEMGMEIAKHAPWALIGYDKKIEDAWKNQRNQLIAAVEQRKVQASA</sequence>
<gene>
    <name evidence="2" type="ORF">G4Y79_21380</name>
</gene>
<feature type="transmembrane region" description="Helical" evidence="1">
    <location>
        <begin position="163"/>
        <end position="184"/>
    </location>
</feature>
<accession>A0A7S8E893</accession>
<dbReference type="EMBL" id="CP062983">
    <property type="protein sequence ID" value="QPC82210.1"/>
    <property type="molecule type" value="Genomic_DNA"/>
</dbReference>
<dbReference type="Proteomes" id="UP000594468">
    <property type="component" value="Chromosome"/>
</dbReference>
<keyword evidence="3" id="KW-1185">Reference proteome</keyword>
<dbReference type="Pfam" id="PF20456">
    <property type="entry name" value="DUF6709"/>
    <property type="match status" value="1"/>
</dbReference>
<dbReference type="RefSeq" id="WP_195170279.1">
    <property type="nucleotide sequence ID" value="NZ_CP062983.1"/>
</dbReference>
<proteinExistence type="predicted"/>
<dbReference type="AlphaFoldDB" id="A0A7S8E893"/>
<protein>
    <submittedName>
        <fullName evidence="2">Uncharacterized protein</fullName>
    </submittedName>
</protein>
<reference evidence="2 3" key="1">
    <citation type="submission" date="2020-02" db="EMBL/GenBank/DDBJ databases">
        <authorList>
            <person name="Zheng R.K."/>
            <person name="Sun C.M."/>
        </authorList>
    </citation>
    <scope>NUCLEOTIDE SEQUENCE [LARGE SCALE GENOMIC DNA]</scope>
    <source>
        <strain evidence="3">rifampicinis</strain>
    </source>
</reference>
<evidence type="ECO:0000313" key="2">
    <source>
        <dbReference type="EMBL" id="QPC82210.1"/>
    </source>
</evidence>
<keyword evidence="1" id="KW-0812">Transmembrane</keyword>
<evidence type="ECO:0000313" key="3">
    <source>
        <dbReference type="Proteomes" id="UP000594468"/>
    </source>
</evidence>
<dbReference type="KEGG" id="pmet:G4Y79_21380"/>
<feature type="transmembrane region" description="Helical" evidence="1">
    <location>
        <begin position="12"/>
        <end position="37"/>
    </location>
</feature>
<organism evidence="2 3">
    <name type="scientific">Phototrophicus methaneseepsis</name>
    <dbReference type="NCBI Taxonomy" id="2710758"/>
    <lineage>
        <taxon>Bacteria</taxon>
        <taxon>Bacillati</taxon>
        <taxon>Chloroflexota</taxon>
        <taxon>Candidatus Thermofontia</taxon>
        <taxon>Phototrophicales</taxon>
        <taxon>Phototrophicaceae</taxon>
        <taxon>Phototrophicus</taxon>
    </lineage>
</organism>